<gene>
    <name evidence="14" type="ORF">L9F63_013620</name>
</gene>
<reference evidence="14" key="2">
    <citation type="submission" date="2023-05" db="EMBL/GenBank/DDBJ databases">
        <authorList>
            <person name="Fouks B."/>
        </authorList>
    </citation>
    <scope>NUCLEOTIDE SEQUENCE</scope>
    <source>
        <strain evidence="14">Stay&amp;Tobe</strain>
        <tissue evidence="14">Testes</tissue>
    </source>
</reference>
<dbReference type="Proteomes" id="UP001233999">
    <property type="component" value="Unassembled WGS sequence"/>
</dbReference>
<keyword evidence="5" id="KW-0378">Hydrolase</keyword>
<evidence type="ECO:0008006" key="16">
    <source>
        <dbReference type="Google" id="ProtNLM"/>
    </source>
</evidence>
<dbReference type="Gene3D" id="3.10.450.10">
    <property type="match status" value="4"/>
</dbReference>
<dbReference type="CDD" id="cd00042">
    <property type="entry name" value="CY"/>
    <property type="match status" value="4"/>
</dbReference>
<proteinExistence type="inferred from homology"/>
<dbReference type="SMART" id="SM00848">
    <property type="entry name" value="Inhibitor_I29"/>
    <property type="match status" value="1"/>
</dbReference>
<dbReference type="PROSITE" id="PS00287">
    <property type="entry name" value="CYSTATIN"/>
    <property type="match status" value="1"/>
</dbReference>
<dbReference type="FunFam" id="3.90.70.10:FF:000130">
    <property type="entry name" value="Cysteine proteinase 1"/>
    <property type="match status" value="1"/>
</dbReference>
<sequence>VVNGVKYILHLEISETDCLKGSGRAPSTCEVNENKPRICLVEFLEKPWIDSSREIISNNCTKYKNDLENEIEPHFVSNTHLTRDEIFDYLDAIADTDPVVDEEHRSYGKDGLYPPGNEPENHSTEEDAEKIDVKSFETEKPEVDDVGTTTGPAVESDESMESGENEQEMDKQDSDESEGSVSRSRRELGLRRNFGQLKEITETEKQLVDKLAQIAVNTLDEIDEDDKKRVILEIISAKKQLVRGILYHLKLRIVSTSCSEKGGSTPDCVNDQLSPVKICKIELLRSFASDSQLDAKVVKSECAAETEVVPGNNTRKRREIVRGGVFTADLDDPYIMEMANFGVSELDRGSNSLYRQCITRIMKASKQVVAGYNIYLTVEVQQSSHRKVHGEAAVNNTCEQSDNAETKICDIVIWHQPWIQNSQQVTSHNCSEVSREDNELPSNRRRRDILRSAISVELPDPMLTDLVTDELNKLNKRSNGLYNQKIVKILTASQQVVPRMCVNVTMEVKYCRKERNSDCELKKYSKNQICHFSICERDHLNSVRMLSESCSPTFNKVSMKKYKLSEEFESFMEKHNKTYSTHSEMKNRFRIFRQNMNKIYILQRTEEGTATYGVTRFADLSGTECINDHTDLQEENQIPMKEAIIPDVKLPNEFDWRHYNVVTEVKNQGMCGSCWAFSVTGNIEGQWAINRGELLSLSEQELVDCDTLDDGCDGGLPDRAYRAVEKLGGLETESDYPYEAEDDKCHFNKSEVKVSIQGSVNITTNETKIAQWLYKFGPVSIGINAYAMQFYTGGVSHPWKILCNPEQLDHGVLIVGFGVHKTSIFHRILPYWTIKNSWGPKWGEKGYYRVYRGDGTCGVNQMVTSAVVG</sequence>
<evidence type="ECO:0000313" key="14">
    <source>
        <dbReference type="EMBL" id="KAJ9595094.1"/>
    </source>
</evidence>
<feature type="domain" description="Peptidase C1A papain C-terminal" evidence="12">
    <location>
        <begin position="650"/>
        <end position="867"/>
    </location>
</feature>
<keyword evidence="3" id="KW-0645">Protease</keyword>
<evidence type="ECO:0000256" key="4">
    <source>
        <dbReference type="ARBA" id="ARBA00022729"/>
    </source>
</evidence>
<dbReference type="InterPro" id="IPR000668">
    <property type="entry name" value="Peptidase_C1A_C"/>
</dbReference>
<evidence type="ECO:0000256" key="10">
    <source>
        <dbReference type="SAM" id="MobiDB-lite"/>
    </source>
</evidence>
<keyword evidence="9" id="KW-0325">Glycoprotein</keyword>
<evidence type="ECO:0000256" key="5">
    <source>
        <dbReference type="ARBA" id="ARBA00022801"/>
    </source>
</evidence>
<dbReference type="Pfam" id="PF00112">
    <property type="entry name" value="Peptidase_C1"/>
    <property type="match status" value="1"/>
</dbReference>
<evidence type="ECO:0000259" key="12">
    <source>
        <dbReference type="SMART" id="SM00645"/>
    </source>
</evidence>
<dbReference type="CDD" id="cd02248">
    <property type="entry name" value="Peptidase_C1A"/>
    <property type="match status" value="1"/>
</dbReference>
<dbReference type="Pfam" id="PF00031">
    <property type="entry name" value="Cystatin"/>
    <property type="match status" value="2"/>
</dbReference>
<dbReference type="SUPFAM" id="SSF54001">
    <property type="entry name" value="Cysteine proteinases"/>
    <property type="match status" value="1"/>
</dbReference>
<comment type="similarity">
    <text evidence="2">Belongs to the cystatin family.</text>
</comment>
<dbReference type="PROSITE" id="PS00640">
    <property type="entry name" value="THIOL_PROTEASE_ASN"/>
    <property type="match status" value="1"/>
</dbReference>
<feature type="domain" description="Cystatin" evidence="11">
    <location>
        <begin position="320"/>
        <end position="431"/>
    </location>
</feature>
<comment type="caution">
    <text evidence="14">The sequence shown here is derived from an EMBL/GenBank/DDBJ whole genome shotgun (WGS) entry which is preliminary data.</text>
</comment>
<feature type="domain" description="Cystatin" evidence="11">
    <location>
        <begin position="195"/>
        <end position="303"/>
    </location>
</feature>
<evidence type="ECO:0000256" key="1">
    <source>
        <dbReference type="ARBA" id="ARBA00008455"/>
    </source>
</evidence>
<dbReference type="SMART" id="SM00043">
    <property type="entry name" value="CY"/>
    <property type="match status" value="3"/>
</dbReference>
<dbReference type="SUPFAM" id="SSF54403">
    <property type="entry name" value="Cystatin/monellin"/>
    <property type="match status" value="4"/>
</dbReference>
<dbReference type="InterPro" id="IPR013201">
    <property type="entry name" value="Prot_inhib_I29"/>
</dbReference>
<feature type="compositionally biased region" description="Acidic residues" evidence="10">
    <location>
        <begin position="155"/>
        <end position="167"/>
    </location>
</feature>
<dbReference type="GO" id="GO:0008234">
    <property type="term" value="F:cysteine-type peptidase activity"/>
    <property type="evidence" value="ECO:0007669"/>
    <property type="project" value="UniProtKB-KW"/>
</dbReference>
<dbReference type="InterPro" id="IPR038765">
    <property type="entry name" value="Papain-like_cys_pep_sf"/>
</dbReference>
<keyword evidence="7" id="KW-0865">Zymogen</keyword>
<dbReference type="GO" id="GO:0006508">
    <property type="term" value="P:proteolysis"/>
    <property type="evidence" value="ECO:0007669"/>
    <property type="project" value="UniProtKB-KW"/>
</dbReference>
<dbReference type="Gene3D" id="3.90.70.10">
    <property type="entry name" value="Cysteine proteinases"/>
    <property type="match status" value="1"/>
</dbReference>
<dbReference type="InterPro" id="IPR046350">
    <property type="entry name" value="Cystatin_sf"/>
</dbReference>
<dbReference type="PROSITE" id="PS00639">
    <property type="entry name" value="THIOL_PROTEASE_HIS"/>
    <property type="match status" value="1"/>
</dbReference>
<evidence type="ECO:0000256" key="2">
    <source>
        <dbReference type="ARBA" id="ARBA00009403"/>
    </source>
</evidence>
<feature type="domain" description="Cathepsin propeptide inhibitor" evidence="13">
    <location>
        <begin position="568"/>
        <end position="625"/>
    </location>
</feature>
<dbReference type="SMART" id="SM00645">
    <property type="entry name" value="Pept_C1"/>
    <property type="match status" value="1"/>
</dbReference>
<protein>
    <recommendedName>
        <fullName evidence="16">Cysteine proteinase</fullName>
    </recommendedName>
</protein>
<dbReference type="PANTHER" id="PTHR12411">
    <property type="entry name" value="CYSTEINE PROTEASE FAMILY C1-RELATED"/>
    <property type="match status" value="1"/>
</dbReference>
<feature type="non-terminal residue" evidence="14">
    <location>
        <position position="1"/>
    </location>
</feature>
<dbReference type="InterPro" id="IPR025661">
    <property type="entry name" value="Pept_asp_AS"/>
</dbReference>
<evidence type="ECO:0000256" key="7">
    <source>
        <dbReference type="ARBA" id="ARBA00023145"/>
    </source>
</evidence>
<feature type="compositionally biased region" description="Basic and acidic residues" evidence="10">
    <location>
        <begin position="119"/>
        <end position="143"/>
    </location>
</feature>
<dbReference type="InterPro" id="IPR039417">
    <property type="entry name" value="Peptidase_C1A_papain-like"/>
</dbReference>
<feature type="region of interest" description="Disordered" evidence="10">
    <location>
        <begin position="100"/>
        <end position="187"/>
    </location>
</feature>
<evidence type="ECO:0000256" key="3">
    <source>
        <dbReference type="ARBA" id="ARBA00022670"/>
    </source>
</evidence>
<dbReference type="Pfam" id="PF08246">
    <property type="entry name" value="Inhibitor_I29"/>
    <property type="match status" value="1"/>
</dbReference>
<evidence type="ECO:0000259" key="11">
    <source>
        <dbReference type="SMART" id="SM00043"/>
    </source>
</evidence>
<dbReference type="AlphaFoldDB" id="A0AAD8EMA5"/>
<feature type="domain" description="Cystatin" evidence="11">
    <location>
        <begin position="448"/>
        <end position="551"/>
    </location>
</feature>
<evidence type="ECO:0000259" key="13">
    <source>
        <dbReference type="SMART" id="SM00848"/>
    </source>
</evidence>
<dbReference type="EMBL" id="JASPKZ010002694">
    <property type="protein sequence ID" value="KAJ9595094.1"/>
    <property type="molecule type" value="Genomic_DNA"/>
</dbReference>
<keyword evidence="6" id="KW-0788">Thiol protease</keyword>
<dbReference type="InterPro" id="IPR025660">
    <property type="entry name" value="Pept_his_AS"/>
</dbReference>
<name>A0AAD8EMA5_DIPPU</name>
<keyword evidence="8" id="KW-1015">Disulfide bond</keyword>
<keyword evidence="4" id="KW-0732">Signal</keyword>
<dbReference type="InterPro" id="IPR013128">
    <property type="entry name" value="Peptidase_C1A"/>
</dbReference>
<keyword evidence="15" id="KW-1185">Reference proteome</keyword>
<dbReference type="InterPro" id="IPR000169">
    <property type="entry name" value="Pept_cys_AS"/>
</dbReference>
<accession>A0AAD8EMA5</accession>
<reference evidence="14" key="1">
    <citation type="journal article" date="2023" name="IScience">
        <title>Live-bearing cockroach genome reveals convergent evolutionary mechanisms linked to viviparity in insects and beyond.</title>
        <authorList>
            <person name="Fouks B."/>
            <person name="Harrison M.C."/>
            <person name="Mikhailova A.A."/>
            <person name="Marchal E."/>
            <person name="English S."/>
            <person name="Carruthers M."/>
            <person name="Jennings E.C."/>
            <person name="Chiamaka E.L."/>
            <person name="Frigard R.A."/>
            <person name="Pippel M."/>
            <person name="Attardo G.M."/>
            <person name="Benoit J.B."/>
            <person name="Bornberg-Bauer E."/>
            <person name="Tobe S.S."/>
        </authorList>
    </citation>
    <scope>NUCLEOTIDE SEQUENCE</scope>
    <source>
        <strain evidence="14">Stay&amp;Tobe</strain>
    </source>
</reference>
<evidence type="ECO:0000256" key="9">
    <source>
        <dbReference type="ARBA" id="ARBA00023180"/>
    </source>
</evidence>
<evidence type="ECO:0000313" key="15">
    <source>
        <dbReference type="Proteomes" id="UP001233999"/>
    </source>
</evidence>
<organism evidence="14 15">
    <name type="scientific">Diploptera punctata</name>
    <name type="common">Pacific beetle cockroach</name>
    <dbReference type="NCBI Taxonomy" id="6984"/>
    <lineage>
        <taxon>Eukaryota</taxon>
        <taxon>Metazoa</taxon>
        <taxon>Ecdysozoa</taxon>
        <taxon>Arthropoda</taxon>
        <taxon>Hexapoda</taxon>
        <taxon>Insecta</taxon>
        <taxon>Pterygota</taxon>
        <taxon>Neoptera</taxon>
        <taxon>Polyneoptera</taxon>
        <taxon>Dictyoptera</taxon>
        <taxon>Blattodea</taxon>
        <taxon>Blaberoidea</taxon>
        <taxon>Blaberidae</taxon>
        <taxon>Diplopterinae</taxon>
        <taxon>Diploptera</taxon>
    </lineage>
</organism>
<evidence type="ECO:0000256" key="8">
    <source>
        <dbReference type="ARBA" id="ARBA00023157"/>
    </source>
</evidence>
<dbReference type="PRINTS" id="PR00705">
    <property type="entry name" value="PAPAIN"/>
</dbReference>
<dbReference type="Gene3D" id="1.10.287.2250">
    <property type="match status" value="1"/>
</dbReference>
<dbReference type="GO" id="GO:0004869">
    <property type="term" value="F:cysteine-type endopeptidase inhibitor activity"/>
    <property type="evidence" value="ECO:0007669"/>
    <property type="project" value="InterPro"/>
</dbReference>
<dbReference type="PROSITE" id="PS00139">
    <property type="entry name" value="THIOL_PROTEASE_CYS"/>
    <property type="match status" value="1"/>
</dbReference>
<dbReference type="InterPro" id="IPR018073">
    <property type="entry name" value="Prot_inh_cystat_CS"/>
</dbReference>
<dbReference type="InterPro" id="IPR000010">
    <property type="entry name" value="Cystatin_dom"/>
</dbReference>
<evidence type="ECO:0000256" key="6">
    <source>
        <dbReference type="ARBA" id="ARBA00022807"/>
    </source>
</evidence>
<comment type="similarity">
    <text evidence="1">Belongs to the peptidase C1 family.</text>
</comment>